<reference evidence="1 2" key="1">
    <citation type="journal article" date="2016" name="Nat. Commun.">
        <title>Thousands of microbial genomes shed light on interconnected biogeochemical processes in an aquifer system.</title>
        <authorList>
            <person name="Anantharaman K."/>
            <person name="Brown C.T."/>
            <person name="Hug L.A."/>
            <person name="Sharon I."/>
            <person name="Castelle C.J."/>
            <person name="Probst A.J."/>
            <person name="Thomas B.C."/>
            <person name="Singh A."/>
            <person name="Wilkins M.J."/>
            <person name="Karaoz U."/>
            <person name="Brodie E.L."/>
            <person name="Williams K.H."/>
            <person name="Hubbard S.S."/>
            <person name="Banfield J.F."/>
        </authorList>
    </citation>
    <scope>NUCLEOTIDE SEQUENCE [LARGE SCALE GENOMIC DNA]</scope>
</reference>
<dbReference type="AlphaFoldDB" id="A0A1F4VD62"/>
<dbReference type="Proteomes" id="UP000176504">
    <property type="component" value="Unassembled WGS sequence"/>
</dbReference>
<evidence type="ECO:0000313" key="1">
    <source>
        <dbReference type="EMBL" id="OGC54910.1"/>
    </source>
</evidence>
<name>A0A1F4VD62_UNCKA</name>
<dbReference type="EMBL" id="MEVI01000003">
    <property type="protein sequence ID" value="OGC54910.1"/>
    <property type="molecule type" value="Genomic_DNA"/>
</dbReference>
<evidence type="ECO:0000313" key="2">
    <source>
        <dbReference type="Proteomes" id="UP000176504"/>
    </source>
</evidence>
<comment type="caution">
    <text evidence="1">The sequence shown here is derived from an EMBL/GenBank/DDBJ whole genome shotgun (WGS) entry which is preliminary data.</text>
</comment>
<protein>
    <submittedName>
        <fullName evidence="1">Uncharacterized protein</fullName>
    </submittedName>
</protein>
<sequence length="60" mass="6907">MLEIKSPTKEELDQLKCFLEAKFGISFSDDEVLESYYSLTHLGKAIYLFCKQQGVKNEIS</sequence>
<proteinExistence type="predicted"/>
<gene>
    <name evidence="1" type="ORF">A3A78_02925</name>
</gene>
<accession>A0A1F4VD62</accession>
<organism evidence="1 2">
    <name type="scientific">candidate division WWE3 bacterium RIFCSPLOWO2_01_FULL_41_18</name>
    <dbReference type="NCBI Taxonomy" id="1802625"/>
    <lineage>
        <taxon>Bacteria</taxon>
        <taxon>Katanobacteria</taxon>
    </lineage>
</organism>